<feature type="chain" id="PRO_5003477440" evidence="1">
    <location>
        <begin position="25"/>
        <end position="178"/>
    </location>
</feature>
<reference evidence="2 3" key="1">
    <citation type="submission" date="2011-08" db="EMBL/GenBank/DDBJ databases">
        <title>The Genome Sequence of Selenomonas infelix ATCC 43532.</title>
        <authorList>
            <consortium name="The Broad Institute Genome Sequencing Platform"/>
            <person name="Earl A."/>
            <person name="Ward D."/>
            <person name="Feldgarden M."/>
            <person name="Gevers D."/>
            <person name="Izard J."/>
            <person name="Blanton J.M."/>
            <person name="Baranova O.V."/>
            <person name="Dewhirst F.E."/>
            <person name="Young S.K."/>
            <person name="Zeng Q."/>
            <person name="Gargeya S."/>
            <person name="Fitzgerald M."/>
            <person name="Haas B."/>
            <person name="Abouelleil A."/>
            <person name="Alvarado L."/>
            <person name="Arachchi H.M."/>
            <person name="Berlin A."/>
            <person name="Brown A."/>
            <person name="Chapman S.B."/>
            <person name="Chen Z."/>
            <person name="Dunbar C."/>
            <person name="Freedman E."/>
            <person name="Gearin G."/>
            <person name="Gellesch M."/>
            <person name="Goldberg J."/>
            <person name="Griggs A."/>
            <person name="Gujja S."/>
            <person name="Heiman D."/>
            <person name="Howarth C."/>
            <person name="Larson L."/>
            <person name="Lui A."/>
            <person name="MacDonald P.J.P."/>
            <person name="Montmayeur A."/>
            <person name="Murphy C."/>
            <person name="Neiman D."/>
            <person name="Pearson M."/>
            <person name="Priest M."/>
            <person name="Roberts A."/>
            <person name="Saif S."/>
            <person name="Shea T."/>
            <person name="Shenoy N."/>
            <person name="Sisk P."/>
            <person name="Stolte C."/>
            <person name="Sykes S."/>
            <person name="Wortman J."/>
            <person name="Nusbaum C."/>
            <person name="Birren B."/>
        </authorList>
    </citation>
    <scope>NUCLEOTIDE SEQUENCE [LARGE SCALE GENOMIC DNA]</scope>
    <source>
        <strain evidence="2 3">ATCC 43532</strain>
    </source>
</reference>
<evidence type="ECO:0000313" key="3">
    <source>
        <dbReference type="Proteomes" id="UP000004129"/>
    </source>
</evidence>
<gene>
    <name evidence="2" type="ORF">HMPREF9334_00908</name>
</gene>
<organism evidence="2 3">
    <name type="scientific">Selenomonas infelix ATCC 43532</name>
    <dbReference type="NCBI Taxonomy" id="679201"/>
    <lineage>
        <taxon>Bacteria</taxon>
        <taxon>Bacillati</taxon>
        <taxon>Bacillota</taxon>
        <taxon>Negativicutes</taxon>
        <taxon>Selenomonadales</taxon>
        <taxon>Selenomonadaceae</taxon>
        <taxon>Selenomonas</taxon>
    </lineage>
</organism>
<name>G5GNF4_9FIRM</name>
<accession>G5GNF4</accession>
<dbReference type="EMBL" id="ACZM01000007">
    <property type="protein sequence ID" value="EHG21491.1"/>
    <property type="molecule type" value="Genomic_DNA"/>
</dbReference>
<dbReference type="Proteomes" id="UP000004129">
    <property type="component" value="Unassembled WGS sequence"/>
</dbReference>
<keyword evidence="3" id="KW-1185">Reference proteome</keyword>
<feature type="signal peptide" evidence="1">
    <location>
        <begin position="1"/>
        <end position="24"/>
    </location>
</feature>
<proteinExistence type="predicted"/>
<dbReference type="PATRIC" id="fig|679201.3.peg.916"/>
<evidence type="ECO:0000313" key="2">
    <source>
        <dbReference type="EMBL" id="EHG21491.1"/>
    </source>
</evidence>
<keyword evidence="1" id="KW-0732">Signal</keyword>
<dbReference type="HOGENOM" id="CLU_1509574_0_0_9"/>
<comment type="caution">
    <text evidence="2">The sequence shown here is derived from an EMBL/GenBank/DDBJ whole genome shotgun (WGS) entry which is preliminary data.</text>
</comment>
<protein>
    <submittedName>
        <fullName evidence="2">Uncharacterized protein</fullName>
    </submittedName>
</protein>
<evidence type="ECO:0000256" key="1">
    <source>
        <dbReference type="SAM" id="SignalP"/>
    </source>
</evidence>
<sequence length="178" mass="19536">MHKNLLCSFFLAIILLLYGGTVHAAGEKFPLIEGADAPAFVSRINDVLREEKSHTSLTPPEYNKAKSDLTMPLYTSHTPSGVTVDLYMTPDRAYVHCISATIDVIDAQRLNEALAVIAAASIASGMTHEEMPALFQWKPAEATFKVSRVYCSARQQMMDSSYLRVGPSASMSFYAAVR</sequence>
<dbReference type="AlphaFoldDB" id="G5GNF4"/>